<dbReference type="KEGG" id="tmar:MARIT_0380"/>
<sequence>MLRFPYYIAKRYLFTKASNNAINIITLIASFGVIVGSLALFIILSGFSGLRTFSDSLLATSDPDIKISAAKGKSFFFTDEIQKVLEGASEVKLFSRVVEERVFLKYKDKEHIAQIKGVDTGYNKITQIDSALFLGQWLDPEFKNMAVLGNGISNKLSLGILNYSEPLEIYVPKPGKGYIMNPAAAFNKVKAQIIGLYSGNEEFENKFVFVDILLAQDLLRYKENQLTAIEIKLKNSLVAKEVKNKLQKKLGGNFRVQTKAELNALFYKVINTENFVSYLIFTLIVIIALFNVVGAIIMMIIDKRQNLKTLLNIGATVNDIKRIFVLQGFLLTVVGMFIGIAIGVVLVFLQKEFGWFMITRSLPYPVEFRWTNLFIVMGTITLLGFIASKIASSRISKSFIEQ</sequence>
<dbReference type="InterPro" id="IPR051447">
    <property type="entry name" value="Lipoprotein-release_system"/>
</dbReference>
<organism evidence="10 11">
    <name type="scientific">Tenacibaculum maritimum NCIMB 2154</name>
    <dbReference type="NCBI Taxonomy" id="1349785"/>
    <lineage>
        <taxon>Bacteria</taxon>
        <taxon>Pseudomonadati</taxon>
        <taxon>Bacteroidota</taxon>
        <taxon>Flavobacteriia</taxon>
        <taxon>Flavobacteriales</taxon>
        <taxon>Flavobacteriaceae</taxon>
        <taxon>Tenacibaculum</taxon>
    </lineage>
</organism>
<feature type="domain" description="MacB-like periplasmic core" evidence="9">
    <location>
        <begin position="26"/>
        <end position="248"/>
    </location>
</feature>
<proteinExistence type="inferred from homology"/>
<dbReference type="AlphaFoldDB" id="A0A2H1E694"/>
<dbReference type="Pfam" id="PF02687">
    <property type="entry name" value="FtsX"/>
    <property type="match status" value="1"/>
</dbReference>
<evidence type="ECO:0000313" key="11">
    <source>
        <dbReference type="Proteomes" id="UP000231564"/>
    </source>
</evidence>
<dbReference type="Pfam" id="PF12704">
    <property type="entry name" value="MacB_PCD"/>
    <property type="match status" value="1"/>
</dbReference>
<protein>
    <submittedName>
        <fullName evidence="10">ABC transporter, permease protein</fullName>
    </submittedName>
</protein>
<evidence type="ECO:0000256" key="4">
    <source>
        <dbReference type="ARBA" id="ARBA00022692"/>
    </source>
</evidence>
<dbReference type="GO" id="GO:0098797">
    <property type="term" value="C:plasma membrane protein complex"/>
    <property type="evidence" value="ECO:0007669"/>
    <property type="project" value="TreeGrafter"/>
</dbReference>
<feature type="domain" description="ABC3 transporter permease C-terminal" evidence="8">
    <location>
        <begin position="279"/>
        <end position="397"/>
    </location>
</feature>
<gene>
    <name evidence="10" type="ORF">MARIT_0380</name>
</gene>
<evidence type="ECO:0000256" key="2">
    <source>
        <dbReference type="ARBA" id="ARBA00005236"/>
    </source>
</evidence>
<comment type="similarity">
    <text evidence="2">Belongs to the ABC-4 integral membrane protein family. LolC/E subfamily.</text>
</comment>
<keyword evidence="11" id="KW-1185">Reference proteome</keyword>
<dbReference type="GeneID" id="47721984"/>
<feature type="transmembrane region" description="Helical" evidence="7">
    <location>
        <begin position="21"/>
        <end position="47"/>
    </location>
</feature>
<dbReference type="InterPro" id="IPR025857">
    <property type="entry name" value="MacB_PCD"/>
</dbReference>
<feature type="transmembrane region" description="Helical" evidence="7">
    <location>
        <begin position="323"/>
        <end position="349"/>
    </location>
</feature>
<accession>A0A2H1E694</accession>
<dbReference type="GO" id="GO:0044874">
    <property type="term" value="P:lipoprotein localization to outer membrane"/>
    <property type="evidence" value="ECO:0007669"/>
    <property type="project" value="TreeGrafter"/>
</dbReference>
<evidence type="ECO:0000256" key="3">
    <source>
        <dbReference type="ARBA" id="ARBA00022475"/>
    </source>
</evidence>
<evidence type="ECO:0000256" key="6">
    <source>
        <dbReference type="ARBA" id="ARBA00023136"/>
    </source>
</evidence>
<keyword evidence="5 7" id="KW-1133">Transmembrane helix</keyword>
<keyword evidence="4 7" id="KW-0812">Transmembrane</keyword>
<dbReference type="PANTHER" id="PTHR30489">
    <property type="entry name" value="LIPOPROTEIN-RELEASING SYSTEM TRANSMEMBRANE PROTEIN LOLE"/>
    <property type="match status" value="1"/>
</dbReference>
<name>A0A2H1E694_9FLAO</name>
<dbReference type="STRING" id="1349785.GCA_000509405_02696"/>
<dbReference type="Proteomes" id="UP000231564">
    <property type="component" value="Chromosome MARIT"/>
</dbReference>
<evidence type="ECO:0000259" key="8">
    <source>
        <dbReference type="Pfam" id="PF02687"/>
    </source>
</evidence>
<comment type="subcellular location">
    <subcellularLocation>
        <location evidence="1">Cell membrane</location>
        <topology evidence="1">Multi-pass membrane protein</topology>
    </subcellularLocation>
</comment>
<evidence type="ECO:0000313" key="10">
    <source>
        <dbReference type="EMBL" id="SFZ80286.1"/>
    </source>
</evidence>
<feature type="transmembrane region" description="Helical" evidence="7">
    <location>
        <begin position="275"/>
        <end position="302"/>
    </location>
</feature>
<keyword evidence="6 7" id="KW-0472">Membrane</keyword>
<evidence type="ECO:0000259" key="9">
    <source>
        <dbReference type="Pfam" id="PF12704"/>
    </source>
</evidence>
<feature type="transmembrane region" description="Helical" evidence="7">
    <location>
        <begin position="369"/>
        <end position="387"/>
    </location>
</feature>
<dbReference type="PANTHER" id="PTHR30489:SF0">
    <property type="entry name" value="LIPOPROTEIN-RELEASING SYSTEM TRANSMEMBRANE PROTEIN LOLE"/>
    <property type="match status" value="1"/>
</dbReference>
<reference evidence="10 11" key="1">
    <citation type="submission" date="2016-11" db="EMBL/GenBank/DDBJ databases">
        <authorList>
            <person name="Jaros S."/>
            <person name="Januszkiewicz K."/>
            <person name="Wedrychowicz H."/>
        </authorList>
    </citation>
    <scope>NUCLEOTIDE SEQUENCE [LARGE SCALE GENOMIC DNA]</scope>
    <source>
        <strain evidence="10">NCIMB 2154T</strain>
    </source>
</reference>
<evidence type="ECO:0000256" key="7">
    <source>
        <dbReference type="SAM" id="Phobius"/>
    </source>
</evidence>
<evidence type="ECO:0000256" key="5">
    <source>
        <dbReference type="ARBA" id="ARBA00022989"/>
    </source>
</evidence>
<dbReference type="EMBL" id="LT634361">
    <property type="protein sequence ID" value="SFZ80286.1"/>
    <property type="molecule type" value="Genomic_DNA"/>
</dbReference>
<keyword evidence="3" id="KW-1003">Cell membrane</keyword>
<evidence type="ECO:0000256" key="1">
    <source>
        <dbReference type="ARBA" id="ARBA00004651"/>
    </source>
</evidence>
<dbReference type="OrthoDB" id="1522724at2"/>
<dbReference type="InterPro" id="IPR003838">
    <property type="entry name" value="ABC3_permease_C"/>
</dbReference>
<dbReference type="RefSeq" id="WP_038025223.1">
    <property type="nucleotide sequence ID" value="NZ_BAUG01000003.1"/>
</dbReference>